<reference evidence="2 3" key="1">
    <citation type="journal article" date="2019" name="Emerg. Microbes Infect.">
        <title>Comprehensive subspecies identification of 175 nontuberculous mycobacteria species based on 7547 genomic profiles.</title>
        <authorList>
            <person name="Matsumoto Y."/>
            <person name="Kinjo T."/>
            <person name="Motooka D."/>
            <person name="Nabeya D."/>
            <person name="Jung N."/>
            <person name="Uechi K."/>
            <person name="Horii T."/>
            <person name="Iida T."/>
            <person name="Fujita J."/>
            <person name="Nakamura S."/>
        </authorList>
    </citation>
    <scope>NUCLEOTIDE SEQUENCE [LARGE SCALE GENOMIC DNA]</scope>
    <source>
        <strain evidence="2 3">JCM 30725</strain>
    </source>
</reference>
<dbReference type="InterPro" id="IPR041657">
    <property type="entry name" value="HTH_17"/>
</dbReference>
<gene>
    <name evidence="2" type="ORF">MBOU_24770</name>
</gene>
<evidence type="ECO:0000259" key="1">
    <source>
        <dbReference type="Pfam" id="PF12728"/>
    </source>
</evidence>
<organism evidence="2 3">
    <name type="scientific">Mycobacterium bourgelatii</name>
    <dbReference type="NCBI Taxonomy" id="1273442"/>
    <lineage>
        <taxon>Bacteria</taxon>
        <taxon>Bacillati</taxon>
        <taxon>Actinomycetota</taxon>
        <taxon>Actinomycetes</taxon>
        <taxon>Mycobacteriales</taxon>
        <taxon>Mycobacteriaceae</taxon>
        <taxon>Mycobacterium</taxon>
    </lineage>
</organism>
<dbReference type="AlphaFoldDB" id="A0A7I9YP39"/>
<proteinExistence type="predicted"/>
<dbReference type="Pfam" id="PF12728">
    <property type="entry name" value="HTH_17"/>
    <property type="match status" value="1"/>
</dbReference>
<sequence>MSNDYQGSPPRLLLSIQEAQAALGGISRSKIWSLANSGEITRISIGTRRFITLNSIEQFIARQTAAAHGTAA</sequence>
<keyword evidence="3" id="KW-1185">Reference proteome</keyword>
<comment type="caution">
    <text evidence="2">The sequence shown here is derived from an EMBL/GenBank/DDBJ whole genome shotgun (WGS) entry which is preliminary data.</text>
</comment>
<protein>
    <recommendedName>
        <fullName evidence="1">Helix-turn-helix domain-containing protein</fullName>
    </recommendedName>
</protein>
<name>A0A7I9YP39_MYCBU</name>
<dbReference type="Proteomes" id="UP000465360">
    <property type="component" value="Unassembled WGS sequence"/>
</dbReference>
<evidence type="ECO:0000313" key="2">
    <source>
        <dbReference type="EMBL" id="GFG90435.1"/>
    </source>
</evidence>
<feature type="domain" description="Helix-turn-helix" evidence="1">
    <location>
        <begin position="13"/>
        <end position="63"/>
    </location>
</feature>
<evidence type="ECO:0000313" key="3">
    <source>
        <dbReference type="Proteomes" id="UP000465360"/>
    </source>
</evidence>
<dbReference type="EMBL" id="BLKZ01000001">
    <property type="protein sequence ID" value="GFG90435.1"/>
    <property type="molecule type" value="Genomic_DNA"/>
</dbReference>
<accession>A0A7I9YP39</accession>
<dbReference type="RefSeq" id="WP_163712091.1">
    <property type="nucleotide sequence ID" value="NZ_BLKZ01000001.1"/>
</dbReference>